<protein>
    <recommendedName>
        <fullName evidence="3">ferroxidase</fullName>
        <ecNumber evidence="3">1.16.3.1</ecNumber>
    </recommendedName>
</protein>
<comment type="catalytic activity">
    <reaction evidence="12">
        <text>4 Fe(2+) + O2 + 4 H(+) = 4 Fe(3+) + 2 H2O</text>
        <dbReference type="Rhea" id="RHEA:11148"/>
        <dbReference type="ChEBI" id="CHEBI:15377"/>
        <dbReference type="ChEBI" id="CHEBI:15378"/>
        <dbReference type="ChEBI" id="CHEBI:15379"/>
        <dbReference type="ChEBI" id="CHEBI:29033"/>
        <dbReference type="ChEBI" id="CHEBI:29034"/>
        <dbReference type="EC" id="1.16.3.1"/>
    </reaction>
</comment>
<dbReference type="InterPro" id="IPR036524">
    <property type="entry name" value="Frataxin/CyaY_sf"/>
</dbReference>
<organism evidence="13 14">
    <name type="scientific">Parnassius mnemosyne</name>
    <name type="common">clouded apollo</name>
    <dbReference type="NCBI Taxonomy" id="213953"/>
    <lineage>
        <taxon>Eukaryota</taxon>
        <taxon>Metazoa</taxon>
        <taxon>Ecdysozoa</taxon>
        <taxon>Arthropoda</taxon>
        <taxon>Hexapoda</taxon>
        <taxon>Insecta</taxon>
        <taxon>Pterygota</taxon>
        <taxon>Neoptera</taxon>
        <taxon>Endopterygota</taxon>
        <taxon>Lepidoptera</taxon>
        <taxon>Glossata</taxon>
        <taxon>Ditrysia</taxon>
        <taxon>Papilionoidea</taxon>
        <taxon>Papilionidae</taxon>
        <taxon>Parnassiinae</taxon>
        <taxon>Parnassini</taxon>
        <taxon>Parnassius</taxon>
        <taxon>Driopa</taxon>
    </lineage>
</organism>
<evidence type="ECO:0000256" key="1">
    <source>
        <dbReference type="ARBA" id="ARBA00004173"/>
    </source>
</evidence>
<dbReference type="Pfam" id="PF01491">
    <property type="entry name" value="Frataxin_Cyay"/>
    <property type="match status" value="1"/>
</dbReference>
<evidence type="ECO:0000256" key="11">
    <source>
        <dbReference type="ARBA" id="ARBA00023128"/>
    </source>
</evidence>
<evidence type="ECO:0000313" key="14">
    <source>
        <dbReference type="Proteomes" id="UP001314205"/>
    </source>
</evidence>
<evidence type="ECO:0000256" key="10">
    <source>
        <dbReference type="ARBA" id="ARBA00023065"/>
    </source>
</evidence>
<keyword evidence="11" id="KW-0496">Mitochondrion</keyword>
<evidence type="ECO:0000256" key="4">
    <source>
        <dbReference type="ARBA" id="ARBA00022434"/>
    </source>
</evidence>
<keyword evidence="9" id="KW-0408">Iron</keyword>
<keyword evidence="10" id="KW-0406">Ion transport</keyword>
<evidence type="ECO:0000256" key="5">
    <source>
        <dbReference type="ARBA" id="ARBA00022448"/>
    </source>
</evidence>
<dbReference type="EMBL" id="CAVLGL010000104">
    <property type="protein sequence ID" value="CAK1599040.1"/>
    <property type="molecule type" value="Genomic_DNA"/>
</dbReference>
<dbReference type="SMART" id="SM01219">
    <property type="entry name" value="Frataxin_Cyay"/>
    <property type="match status" value="1"/>
</dbReference>
<dbReference type="GO" id="GO:0008198">
    <property type="term" value="F:ferrous iron binding"/>
    <property type="evidence" value="ECO:0007669"/>
    <property type="project" value="TreeGrafter"/>
</dbReference>
<dbReference type="PANTHER" id="PTHR16821:SF2">
    <property type="entry name" value="FRATAXIN, MITOCHONDRIAL"/>
    <property type="match status" value="1"/>
</dbReference>
<reference evidence="13 14" key="1">
    <citation type="submission" date="2023-11" db="EMBL/GenBank/DDBJ databases">
        <authorList>
            <person name="Hedman E."/>
            <person name="Englund M."/>
            <person name="Stromberg M."/>
            <person name="Nyberg Akerstrom W."/>
            <person name="Nylinder S."/>
            <person name="Jareborg N."/>
            <person name="Kallberg Y."/>
            <person name="Kronander E."/>
        </authorList>
    </citation>
    <scope>NUCLEOTIDE SEQUENCE [LARGE SCALE GENOMIC DNA]</scope>
</reference>
<evidence type="ECO:0000256" key="2">
    <source>
        <dbReference type="ARBA" id="ARBA00008183"/>
    </source>
</evidence>
<dbReference type="InterPro" id="IPR020895">
    <property type="entry name" value="Frataxin_CS"/>
</dbReference>
<dbReference type="CDD" id="cd00503">
    <property type="entry name" value="Frataxin"/>
    <property type="match status" value="1"/>
</dbReference>
<dbReference type="PANTHER" id="PTHR16821">
    <property type="entry name" value="FRATAXIN"/>
    <property type="match status" value="1"/>
</dbReference>
<comment type="similarity">
    <text evidence="2">Belongs to the frataxin family.</text>
</comment>
<evidence type="ECO:0000256" key="12">
    <source>
        <dbReference type="ARBA" id="ARBA00047990"/>
    </source>
</evidence>
<sequence>MVVTRVAKIRDGKVEILNEHIKIYKIANFQNTQKTFQVTSFFSTIGLYYKRHGWLAEVAEARACVSRKYSAHTSNISQPLEIINPVVFEQICNETLESLCEYFEEIVEKSSDLKGADITFSDGVLTVALGPTYGTYVINRQSPNKQIWLSSPVSGPKRYDLILKDGGYWVYKHDGVTLHKLLQEEISKIVGTVDFGNCSHGVI</sequence>
<keyword evidence="5" id="KW-0813">Transport</keyword>
<dbReference type="InterPro" id="IPR017789">
    <property type="entry name" value="Frataxin"/>
</dbReference>
<keyword evidence="6" id="KW-0410">Iron transport</keyword>
<evidence type="ECO:0000256" key="3">
    <source>
        <dbReference type="ARBA" id="ARBA00013107"/>
    </source>
</evidence>
<dbReference type="GO" id="GO:0034986">
    <property type="term" value="F:iron chaperone activity"/>
    <property type="evidence" value="ECO:0007669"/>
    <property type="project" value="TreeGrafter"/>
</dbReference>
<name>A0AAV1LVY7_9NEOP</name>
<dbReference type="InterPro" id="IPR002908">
    <property type="entry name" value="Frataxin/CyaY"/>
</dbReference>
<keyword evidence="8" id="KW-0560">Oxidoreductase</keyword>
<keyword evidence="14" id="KW-1185">Reference proteome</keyword>
<evidence type="ECO:0000313" key="13">
    <source>
        <dbReference type="EMBL" id="CAK1599040.1"/>
    </source>
</evidence>
<dbReference type="PROSITE" id="PS01344">
    <property type="entry name" value="FRATAXIN_1"/>
    <property type="match status" value="1"/>
</dbReference>
<keyword evidence="4" id="KW-0409">Iron storage</keyword>
<evidence type="ECO:0000256" key="8">
    <source>
        <dbReference type="ARBA" id="ARBA00023002"/>
    </source>
</evidence>
<evidence type="ECO:0000256" key="6">
    <source>
        <dbReference type="ARBA" id="ARBA00022496"/>
    </source>
</evidence>
<gene>
    <name evidence="13" type="ORF">PARMNEM_LOCUS17958</name>
</gene>
<dbReference type="PRINTS" id="PR00904">
    <property type="entry name" value="FRATAXIN"/>
</dbReference>
<dbReference type="AlphaFoldDB" id="A0AAV1LVY7"/>
<dbReference type="GO" id="GO:0006879">
    <property type="term" value="P:intracellular iron ion homeostasis"/>
    <property type="evidence" value="ECO:0007669"/>
    <property type="project" value="UniProtKB-KW"/>
</dbReference>
<accession>A0AAV1LVY7</accession>
<dbReference type="GO" id="GO:0005739">
    <property type="term" value="C:mitochondrion"/>
    <property type="evidence" value="ECO:0007669"/>
    <property type="project" value="UniProtKB-SubCell"/>
</dbReference>
<dbReference type="NCBIfam" id="TIGR03422">
    <property type="entry name" value="mito_frataxin"/>
    <property type="match status" value="1"/>
</dbReference>
<dbReference type="Gene3D" id="3.30.920.10">
    <property type="entry name" value="Frataxin/CyaY"/>
    <property type="match status" value="1"/>
</dbReference>
<dbReference type="GO" id="GO:0051537">
    <property type="term" value="F:2 iron, 2 sulfur cluster binding"/>
    <property type="evidence" value="ECO:0007669"/>
    <property type="project" value="TreeGrafter"/>
</dbReference>
<dbReference type="GO" id="GO:0016226">
    <property type="term" value="P:iron-sulfur cluster assembly"/>
    <property type="evidence" value="ECO:0007669"/>
    <property type="project" value="InterPro"/>
</dbReference>
<dbReference type="GO" id="GO:0004322">
    <property type="term" value="F:ferroxidase activity"/>
    <property type="evidence" value="ECO:0007669"/>
    <property type="project" value="UniProtKB-EC"/>
</dbReference>
<proteinExistence type="inferred from homology"/>
<dbReference type="PROSITE" id="PS50810">
    <property type="entry name" value="FRATAXIN_2"/>
    <property type="match status" value="1"/>
</dbReference>
<dbReference type="GO" id="GO:0008199">
    <property type="term" value="F:ferric iron binding"/>
    <property type="evidence" value="ECO:0007669"/>
    <property type="project" value="InterPro"/>
</dbReference>
<comment type="subcellular location">
    <subcellularLocation>
        <location evidence="1">Mitochondrion</location>
    </subcellularLocation>
</comment>
<dbReference type="Proteomes" id="UP001314205">
    <property type="component" value="Unassembled WGS sequence"/>
</dbReference>
<dbReference type="NCBIfam" id="TIGR03421">
    <property type="entry name" value="FeS_CyaY"/>
    <property type="match status" value="1"/>
</dbReference>
<dbReference type="SUPFAM" id="SSF55387">
    <property type="entry name" value="Frataxin/Nqo15-like"/>
    <property type="match status" value="1"/>
</dbReference>
<comment type="caution">
    <text evidence="13">The sequence shown here is derived from an EMBL/GenBank/DDBJ whole genome shotgun (WGS) entry which is preliminary data.</text>
</comment>
<dbReference type="GO" id="GO:0006826">
    <property type="term" value="P:iron ion transport"/>
    <property type="evidence" value="ECO:0007669"/>
    <property type="project" value="UniProtKB-KW"/>
</dbReference>
<evidence type="ECO:0000256" key="7">
    <source>
        <dbReference type="ARBA" id="ARBA00022946"/>
    </source>
</evidence>
<evidence type="ECO:0000256" key="9">
    <source>
        <dbReference type="ARBA" id="ARBA00023004"/>
    </source>
</evidence>
<keyword evidence="7" id="KW-0809">Transit peptide</keyword>
<dbReference type="EC" id="1.16.3.1" evidence="3"/>